<dbReference type="Gene3D" id="2.40.160.50">
    <property type="entry name" value="membrane protein fhac: a member of the omp85/tpsb transporter family"/>
    <property type="match status" value="1"/>
</dbReference>
<feature type="domain" description="ShlB POTRA" evidence="7">
    <location>
        <begin position="149"/>
        <end position="201"/>
    </location>
</feature>
<evidence type="ECO:0000313" key="8">
    <source>
        <dbReference type="EMBL" id="MFC6283365.1"/>
    </source>
</evidence>
<evidence type="ECO:0000259" key="6">
    <source>
        <dbReference type="Pfam" id="PF08479"/>
    </source>
</evidence>
<dbReference type="Pfam" id="PF17287">
    <property type="entry name" value="POTRA_3"/>
    <property type="match status" value="1"/>
</dbReference>
<feature type="region of interest" description="Disordered" evidence="4">
    <location>
        <begin position="1"/>
        <end position="51"/>
    </location>
</feature>
<proteinExistence type="predicted"/>
<feature type="domain" description="Polypeptide-transport-associated ShlB-type" evidence="6">
    <location>
        <begin position="99"/>
        <end position="148"/>
    </location>
</feature>
<dbReference type="PANTHER" id="PTHR34597:SF3">
    <property type="entry name" value="OUTER MEMBRANE TRANSPORTER CDIB"/>
    <property type="match status" value="1"/>
</dbReference>
<keyword evidence="9" id="KW-1185">Reference proteome</keyword>
<evidence type="ECO:0000259" key="7">
    <source>
        <dbReference type="Pfam" id="PF17287"/>
    </source>
</evidence>
<dbReference type="Pfam" id="PF03865">
    <property type="entry name" value="ShlB"/>
    <property type="match status" value="1"/>
</dbReference>
<dbReference type="EMBL" id="JBHSRS010000082">
    <property type="protein sequence ID" value="MFC6283365.1"/>
    <property type="molecule type" value="Genomic_DNA"/>
</dbReference>
<sequence>MAQPAPQTSAEQEQRRAQERDRLLREQQEKTPDVRLLEAPKSPEAEAAKLPAAESPCFKVNALKLRIVAGDKAAAEAQASPFAWALDAAAGPDHGDSPVGRCVGAESVGIVIKRVQNAVIARGYVTTRVLAEPQDLKTGVLVLTVIPGRIRALRFSEGSDGRGNAWNAVPAAPGDILNLRDIEQALENLKRVPTAEADIQIEEAKTSHTPSAQSAQPGQSDLVISYRQAFPFRLSAFVDDSGSRGTGKYQGGVTLSYDNWWTLNDLFYVSLNHDLGGGETGGRGTRGNTVHYSVPFGYWTLGATASNSQYFQTVAGISQNYVYRGTSSNTEVKLSRLVYRDASRKTTLSLKAFQRRSQNFIDDTEVEVQRRVVGGLEAGVGHREFIGSATLDLNLAYKRGTGAFGSLPAPEESFGEGTSRMQLTTLDAALNAPFKALGQSFRYSGTLRAQANHTPLTPQDRFAIGGRYTVRGFDGETSLSAERGVLLRNDLGVALGNSGQEAYVGLDYGHVSGPSSEFLVGKTLAGAVLGLRGGARGMQYDFFVGKPIHKPNGFRTAGYTSGFSLSYSF</sequence>
<dbReference type="Pfam" id="PF08479">
    <property type="entry name" value="POTRA_2"/>
    <property type="match status" value="1"/>
</dbReference>
<protein>
    <submittedName>
        <fullName evidence="8">ShlB/FhaC/HecB family hemolysin secretion/activation protein</fullName>
    </submittedName>
</protein>
<dbReference type="Gene3D" id="3.10.20.310">
    <property type="entry name" value="membrane protein fhac"/>
    <property type="match status" value="1"/>
</dbReference>
<name>A0ABW1U1J4_9BURK</name>
<evidence type="ECO:0000259" key="5">
    <source>
        <dbReference type="Pfam" id="PF03865"/>
    </source>
</evidence>
<keyword evidence="1" id="KW-1134">Transmembrane beta strand</keyword>
<evidence type="ECO:0000256" key="2">
    <source>
        <dbReference type="ARBA" id="ARBA00022692"/>
    </source>
</evidence>
<evidence type="ECO:0000256" key="4">
    <source>
        <dbReference type="SAM" id="MobiDB-lite"/>
    </source>
</evidence>
<keyword evidence="3" id="KW-0998">Cell outer membrane</keyword>
<evidence type="ECO:0000256" key="3">
    <source>
        <dbReference type="ARBA" id="ARBA00023237"/>
    </source>
</evidence>
<feature type="domain" description="Haemolysin activator HlyB C-terminal" evidence="5">
    <location>
        <begin position="218"/>
        <end position="533"/>
    </location>
</feature>
<dbReference type="PIRSF" id="PIRSF029745">
    <property type="entry name" value="FhaC"/>
    <property type="match status" value="1"/>
</dbReference>
<evidence type="ECO:0000256" key="1">
    <source>
        <dbReference type="ARBA" id="ARBA00022452"/>
    </source>
</evidence>
<dbReference type="PANTHER" id="PTHR34597">
    <property type="entry name" value="SLR1661 PROTEIN"/>
    <property type="match status" value="1"/>
</dbReference>
<dbReference type="Proteomes" id="UP001596270">
    <property type="component" value="Unassembled WGS sequence"/>
</dbReference>
<dbReference type="InterPro" id="IPR013686">
    <property type="entry name" value="Polypept-transport_assoc_ShlB"/>
</dbReference>
<comment type="caution">
    <text evidence="8">The sequence shown here is derived from an EMBL/GenBank/DDBJ whole genome shotgun (WGS) entry which is preliminary data.</text>
</comment>
<dbReference type="InterPro" id="IPR027282">
    <property type="entry name" value="TPS"/>
</dbReference>
<dbReference type="InterPro" id="IPR051544">
    <property type="entry name" value="TPS_OM_transporter"/>
</dbReference>
<dbReference type="InterPro" id="IPR035251">
    <property type="entry name" value="ShlB_POTRA"/>
</dbReference>
<dbReference type="InterPro" id="IPR005565">
    <property type="entry name" value="Hemolysn_activator_HlyB_C"/>
</dbReference>
<keyword evidence="2" id="KW-0812">Transmembrane</keyword>
<keyword evidence="1" id="KW-0472">Membrane</keyword>
<reference evidence="9" key="1">
    <citation type="journal article" date="2019" name="Int. J. Syst. Evol. Microbiol.">
        <title>The Global Catalogue of Microorganisms (GCM) 10K type strain sequencing project: providing services to taxonomists for standard genome sequencing and annotation.</title>
        <authorList>
            <consortium name="The Broad Institute Genomics Platform"/>
            <consortium name="The Broad Institute Genome Sequencing Center for Infectious Disease"/>
            <person name="Wu L."/>
            <person name="Ma J."/>
        </authorList>
    </citation>
    <scope>NUCLEOTIDE SEQUENCE [LARGE SCALE GENOMIC DNA]</scope>
    <source>
        <strain evidence="9">CCUG 39402</strain>
    </source>
</reference>
<organism evidence="8 9">
    <name type="scientific">Polaromonas aquatica</name>
    <dbReference type="NCBI Taxonomy" id="332657"/>
    <lineage>
        <taxon>Bacteria</taxon>
        <taxon>Pseudomonadati</taxon>
        <taxon>Pseudomonadota</taxon>
        <taxon>Betaproteobacteria</taxon>
        <taxon>Burkholderiales</taxon>
        <taxon>Comamonadaceae</taxon>
        <taxon>Polaromonas</taxon>
    </lineage>
</organism>
<gene>
    <name evidence="8" type="ORF">ACFQND_19235</name>
</gene>
<accession>A0ABW1U1J4</accession>
<dbReference type="RefSeq" id="WP_371437112.1">
    <property type="nucleotide sequence ID" value="NZ_JBHSRS010000082.1"/>
</dbReference>
<feature type="compositionally biased region" description="Basic and acidic residues" evidence="4">
    <location>
        <begin position="12"/>
        <end position="47"/>
    </location>
</feature>
<evidence type="ECO:0000313" key="9">
    <source>
        <dbReference type="Proteomes" id="UP001596270"/>
    </source>
</evidence>